<dbReference type="Gramene" id="HORVU.MOREX.r3.7HG0675940.1">
    <property type="protein sequence ID" value="HORVU.MOREX.r3.7HG0675940.1.CDS1"/>
    <property type="gene ID" value="HORVU.MOREX.r3.7HG0675940"/>
</dbReference>
<dbReference type="Gramene" id="HORVU.MOREX.r2.7HG0560900.1">
    <property type="protein sequence ID" value="HORVU.MOREX.r2.7HG0560900.1.CDS.1"/>
    <property type="gene ID" value="HORVU.MOREX.r2.7HG0560900"/>
</dbReference>
<dbReference type="RefSeq" id="XP_044958585.1">
    <property type="nucleotide sequence ID" value="XM_045102650.1"/>
</dbReference>
<dbReference type="EnsemblPlants" id="HORVU.MOREX.r3.7HG0675940.1">
    <property type="protein sequence ID" value="HORVU.MOREX.r3.7HG0675940.1.CDS1"/>
    <property type="gene ID" value="HORVU.MOREX.r3.7HG0675940"/>
</dbReference>
<dbReference type="AlphaFoldDB" id="A0A8I6YDZ1"/>
<sequence length="238" mass="24990">MMTALQGWTTLLGELFELMEVVAGRLGHLSELPLASASMVEPVVGFVDEAGDELFGRFSPRVGSSLTPPVLPDFEGEASIEVVSLVLKIVLELQVSCGEPVLSQSMEQLMLGSLQASEVALVPSPPPEEPCRASASLPLGVVEHGVLDVAAPPLHVTLGQVMPVNDVTIEPDVMAPTLVPDDPFAKELCDLFASVLVARPGLGRSIACLLRGTKIRGKCEKVGKGKKSGDIGKTYVAA</sequence>
<evidence type="ECO:0000313" key="2">
    <source>
        <dbReference type="Proteomes" id="UP000011116"/>
    </source>
</evidence>
<proteinExistence type="predicted"/>
<dbReference type="OrthoDB" id="10502700at2759"/>
<gene>
    <name evidence="1" type="primary">LOC123409781</name>
</gene>
<reference evidence="1" key="3">
    <citation type="submission" date="2022-01" db="UniProtKB">
        <authorList>
            <consortium name="EnsemblPlants"/>
        </authorList>
    </citation>
    <scope>IDENTIFICATION</scope>
    <source>
        <strain evidence="1">subsp. vulgare</strain>
    </source>
</reference>
<evidence type="ECO:0000313" key="1">
    <source>
        <dbReference type="EnsemblPlants" id="HORVU.MOREX.r3.7HG0675940.1.CDS1"/>
    </source>
</evidence>
<reference evidence="2" key="1">
    <citation type="journal article" date="2012" name="Nature">
        <title>A physical, genetic and functional sequence assembly of the barley genome.</title>
        <authorList>
            <consortium name="The International Barley Genome Sequencing Consortium"/>
            <person name="Mayer K.F."/>
            <person name="Waugh R."/>
            <person name="Brown J.W."/>
            <person name="Schulman A."/>
            <person name="Langridge P."/>
            <person name="Platzer M."/>
            <person name="Fincher G.B."/>
            <person name="Muehlbauer G.J."/>
            <person name="Sato K."/>
            <person name="Close T.J."/>
            <person name="Wise R.P."/>
            <person name="Stein N."/>
        </authorList>
    </citation>
    <scope>NUCLEOTIDE SEQUENCE [LARGE SCALE GENOMIC DNA]</scope>
    <source>
        <strain evidence="2">cv. Morex</strain>
    </source>
</reference>
<protein>
    <submittedName>
        <fullName evidence="1">Uncharacterized protein</fullName>
    </submittedName>
</protein>
<dbReference type="Proteomes" id="UP000011116">
    <property type="component" value="Chromosome 7H"/>
</dbReference>
<keyword evidence="2" id="KW-1185">Reference proteome</keyword>
<name>A0A8I6YDZ1_HORVV</name>
<accession>A0A8I6YDZ1</accession>
<dbReference type="KEGG" id="hvg:123409781"/>
<reference evidence="1" key="2">
    <citation type="submission" date="2020-10" db="EMBL/GenBank/DDBJ databases">
        <authorList>
            <person name="Scholz U."/>
            <person name="Mascher M."/>
            <person name="Fiebig A."/>
        </authorList>
    </citation>
    <scope>NUCLEOTIDE SEQUENCE [LARGE SCALE GENOMIC DNA]</scope>
    <source>
        <strain evidence="1">cv. Morex</strain>
    </source>
</reference>
<organism evidence="1 2">
    <name type="scientific">Hordeum vulgare subsp. vulgare</name>
    <name type="common">Domesticated barley</name>
    <dbReference type="NCBI Taxonomy" id="112509"/>
    <lineage>
        <taxon>Eukaryota</taxon>
        <taxon>Viridiplantae</taxon>
        <taxon>Streptophyta</taxon>
        <taxon>Embryophyta</taxon>
        <taxon>Tracheophyta</taxon>
        <taxon>Spermatophyta</taxon>
        <taxon>Magnoliopsida</taxon>
        <taxon>Liliopsida</taxon>
        <taxon>Poales</taxon>
        <taxon>Poaceae</taxon>
        <taxon>BOP clade</taxon>
        <taxon>Pooideae</taxon>
        <taxon>Triticodae</taxon>
        <taxon>Triticeae</taxon>
        <taxon>Hordeinae</taxon>
        <taxon>Hordeum</taxon>
    </lineage>
</organism>
<dbReference type="GeneID" id="123409781"/>